<evidence type="ECO:0000256" key="5">
    <source>
        <dbReference type="ARBA" id="ARBA00022833"/>
    </source>
</evidence>
<dbReference type="GO" id="GO:0008270">
    <property type="term" value="F:zinc ion binding"/>
    <property type="evidence" value="ECO:0007669"/>
    <property type="project" value="UniProtKB-KW"/>
</dbReference>
<sequence length="245" mass="27913">MKQTTTATVLADNTANVPTTLVSYLQRLKALDETSASVSDKVHSEVETFVLRALETTKTNQTTGKDDDNNINNKKRKLNDVDEQDDDDSDEESRKKKKELLEERIDKSVKLCLEIADEKCALAARAYDLVDEHITKLDKDLRVFEDEARNNTNANPKNKPNAQGGQNDKKKDQVGSPYYVNEADPNEPTYCYCKRVSFGEMVGCENDKCKIEWFHFSCVGLDPTVKLKGKWYCKECKLNMKLKKK</sequence>
<feature type="binding site" evidence="8">
    <location>
        <position position="204"/>
    </location>
    <ligand>
        <name>Zn(2+)</name>
        <dbReference type="ChEBI" id="CHEBI:29105"/>
        <label>2</label>
    </ligand>
</feature>
<dbReference type="GO" id="GO:0006325">
    <property type="term" value="P:chromatin organization"/>
    <property type="evidence" value="ECO:0007669"/>
    <property type="project" value="UniProtKB-KW"/>
</dbReference>
<feature type="region of interest" description="Disordered" evidence="9">
    <location>
        <begin position="60"/>
        <end position="96"/>
    </location>
</feature>
<dbReference type="KEGG" id="bpg:Bathy07g04660"/>
<dbReference type="SUPFAM" id="SSF57903">
    <property type="entry name" value="FYVE/PHD zinc finger"/>
    <property type="match status" value="1"/>
</dbReference>
<feature type="binding site" evidence="8">
    <location>
        <position position="209"/>
    </location>
    <ligand>
        <name>Zn(2+)</name>
        <dbReference type="ChEBI" id="CHEBI:29105"/>
        <label>2</label>
    </ligand>
</feature>
<feature type="domain" description="Zinc finger PHD-type" evidence="10">
    <location>
        <begin position="190"/>
        <end position="237"/>
    </location>
</feature>
<proteinExistence type="inferred from homology"/>
<dbReference type="InterPro" id="IPR001965">
    <property type="entry name" value="Znf_PHD"/>
</dbReference>
<dbReference type="InterPro" id="IPR028651">
    <property type="entry name" value="ING_fam"/>
</dbReference>
<evidence type="ECO:0000259" key="10">
    <source>
        <dbReference type="SMART" id="SM00249"/>
    </source>
</evidence>
<dbReference type="InterPro" id="IPR011011">
    <property type="entry name" value="Znf_FYVE_PHD"/>
</dbReference>
<keyword evidence="5 8" id="KW-0862">Zinc</keyword>
<reference evidence="12 13" key="1">
    <citation type="submission" date="2011-10" db="EMBL/GenBank/DDBJ databases">
        <authorList>
            <person name="Genoscope - CEA"/>
        </authorList>
    </citation>
    <scope>NUCLEOTIDE SEQUENCE [LARGE SCALE GENOMIC DNA]</scope>
    <source>
        <strain evidence="12 13">RCC 1105</strain>
    </source>
</reference>
<dbReference type="InterPro" id="IPR013083">
    <property type="entry name" value="Znf_RING/FYVE/PHD"/>
</dbReference>
<feature type="binding site" evidence="8">
    <location>
        <position position="233"/>
    </location>
    <ligand>
        <name>Zn(2+)</name>
        <dbReference type="ChEBI" id="CHEBI:29105"/>
        <label>2</label>
    </ligand>
</feature>
<dbReference type="Proteomes" id="UP000198341">
    <property type="component" value="Chromosome 7"/>
</dbReference>
<dbReference type="AlphaFoldDB" id="K8F253"/>
<feature type="compositionally biased region" description="Acidic residues" evidence="9">
    <location>
        <begin position="81"/>
        <end position="91"/>
    </location>
</feature>
<keyword evidence="13" id="KW-1185">Reference proteome</keyword>
<dbReference type="OrthoDB" id="5411773at2759"/>
<dbReference type="RefSeq" id="XP_007512260.1">
    <property type="nucleotide sequence ID" value="XM_007512198.1"/>
</dbReference>
<dbReference type="eggNOG" id="KOG1973">
    <property type="taxonomic scope" value="Eukaryota"/>
</dbReference>
<dbReference type="GO" id="GO:0005634">
    <property type="term" value="C:nucleus"/>
    <property type="evidence" value="ECO:0007669"/>
    <property type="project" value="UniProtKB-SubCell"/>
</dbReference>
<dbReference type="InterPro" id="IPR019786">
    <property type="entry name" value="Zinc_finger_PHD-type_CS"/>
</dbReference>
<dbReference type="CDD" id="cd15587">
    <property type="entry name" value="PHD_Yng1p_like"/>
    <property type="match status" value="1"/>
</dbReference>
<evidence type="ECO:0000256" key="6">
    <source>
        <dbReference type="ARBA" id="ARBA00022853"/>
    </source>
</evidence>
<dbReference type="Gene3D" id="6.10.140.1740">
    <property type="match status" value="1"/>
</dbReference>
<feature type="compositionally biased region" description="Low complexity" evidence="9">
    <location>
        <begin position="150"/>
        <end position="162"/>
    </location>
</feature>
<accession>K8F253</accession>
<dbReference type="PROSITE" id="PS01359">
    <property type="entry name" value="ZF_PHD_1"/>
    <property type="match status" value="1"/>
</dbReference>
<feature type="binding site" evidence="8">
    <location>
        <position position="215"/>
    </location>
    <ligand>
        <name>Zn(2+)</name>
        <dbReference type="ChEBI" id="CHEBI:29105"/>
        <label>1</label>
    </ligand>
</feature>
<keyword evidence="3 8" id="KW-0479">Metal-binding</keyword>
<dbReference type="PANTHER" id="PTHR10333:SF89">
    <property type="entry name" value="INHIBITOR OF GROWTH PROTEIN"/>
    <property type="match status" value="1"/>
</dbReference>
<evidence type="ECO:0000256" key="1">
    <source>
        <dbReference type="ARBA" id="ARBA00004123"/>
    </source>
</evidence>
<name>K8F253_9CHLO</name>
<evidence type="ECO:0000313" key="12">
    <source>
        <dbReference type="EMBL" id="CCO66348.1"/>
    </source>
</evidence>
<evidence type="ECO:0000256" key="9">
    <source>
        <dbReference type="SAM" id="MobiDB-lite"/>
    </source>
</evidence>
<evidence type="ECO:0000256" key="7">
    <source>
        <dbReference type="ARBA" id="ARBA00023242"/>
    </source>
</evidence>
<feature type="domain" description="Inhibitor of growth protein N-terminal histone-binding" evidence="11">
    <location>
        <begin position="6"/>
        <end position="144"/>
    </location>
</feature>
<dbReference type="Pfam" id="PF12998">
    <property type="entry name" value="ING"/>
    <property type="match status" value="1"/>
</dbReference>
<feature type="binding site" evidence="8">
    <location>
        <position position="218"/>
    </location>
    <ligand>
        <name>Zn(2+)</name>
        <dbReference type="ChEBI" id="CHEBI:29105"/>
        <label>1</label>
    </ligand>
</feature>
<feature type="binding site" evidence="8">
    <location>
        <position position="193"/>
    </location>
    <ligand>
        <name>Zn(2+)</name>
        <dbReference type="ChEBI" id="CHEBI:29105"/>
        <label>1</label>
    </ligand>
</feature>
<keyword evidence="6" id="KW-0156">Chromatin regulator</keyword>
<dbReference type="EMBL" id="FO082272">
    <property type="protein sequence ID" value="CCO66348.1"/>
    <property type="molecule type" value="Genomic_DNA"/>
</dbReference>
<feature type="region of interest" description="Disordered" evidence="9">
    <location>
        <begin position="149"/>
        <end position="179"/>
    </location>
</feature>
<dbReference type="SMART" id="SM00249">
    <property type="entry name" value="PHD"/>
    <property type="match status" value="1"/>
</dbReference>
<evidence type="ECO:0000256" key="2">
    <source>
        <dbReference type="ARBA" id="ARBA00010210"/>
    </source>
</evidence>
<comment type="subcellular location">
    <subcellularLocation>
        <location evidence="1">Nucleus</location>
    </subcellularLocation>
</comment>
<evidence type="ECO:0000256" key="4">
    <source>
        <dbReference type="ARBA" id="ARBA00022771"/>
    </source>
</evidence>
<comment type="similarity">
    <text evidence="2">Belongs to the ING family.</text>
</comment>
<feature type="binding site" evidence="8">
    <location>
        <position position="191"/>
    </location>
    <ligand>
        <name>Zn(2+)</name>
        <dbReference type="ChEBI" id="CHEBI:29105"/>
        <label>1</label>
    </ligand>
</feature>
<dbReference type="SMART" id="SM01408">
    <property type="entry name" value="ING"/>
    <property type="match status" value="1"/>
</dbReference>
<gene>
    <name evidence="12" type="ORF">Bathy07g04660</name>
</gene>
<keyword evidence="4" id="KW-0863">Zinc-finger</keyword>
<evidence type="ECO:0000313" key="13">
    <source>
        <dbReference type="Proteomes" id="UP000198341"/>
    </source>
</evidence>
<keyword evidence="7" id="KW-0539">Nucleus</keyword>
<dbReference type="Gene3D" id="3.30.40.10">
    <property type="entry name" value="Zinc/RING finger domain, C3HC4 (zinc finger)"/>
    <property type="match status" value="1"/>
</dbReference>
<evidence type="ECO:0000259" key="11">
    <source>
        <dbReference type="SMART" id="SM01408"/>
    </source>
</evidence>
<protein>
    <submittedName>
        <fullName evidence="12">Inhibitor of growth protein 2</fullName>
    </submittedName>
</protein>
<dbReference type="PANTHER" id="PTHR10333">
    <property type="entry name" value="INHIBITOR OF GROWTH PROTEIN"/>
    <property type="match status" value="1"/>
</dbReference>
<dbReference type="FunFam" id="3.30.40.10:FF:000016">
    <property type="entry name" value="Inhibitor of growth protein"/>
    <property type="match status" value="1"/>
</dbReference>
<dbReference type="InterPro" id="IPR024610">
    <property type="entry name" value="ING_N_histone-binding"/>
</dbReference>
<organism evidence="12 13">
    <name type="scientific">Bathycoccus prasinos</name>
    <dbReference type="NCBI Taxonomy" id="41875"/>
    <lineage>
        <taxon>Eukaryota</taxon>
        <taxon>Viridiplantae</taxon>
        <taxon>Chlorophyta</taxon>
        <taxon>Mamiellophyceae</taxon>
        <taxon>Mamiellales</taxon>
        <taxon>Bathycoccaceae</taxon>
        <taxon>Bathycoccus</taxon>
    </lineage>
</organism>
<evidence type="ECO:0000256" key="3">
    <source>
        <dbReference type="ARBA" id="ARBA00022723"/>
    </source>
</evidence>
<dbReference type="GeneID" id="19014955"/>
<feature type="binding site" evidence="8">
    <location>
        <position position="236"/>
    </location>
    <ligand>
        <name>Zn(2+)</name>
        <dbReference type="ChEBI" id="CHEBI:29105"/>
        <label>2</label>
    </ligand>
</feature>
<dbReference type="STRING" id="41875.K8F253"/>
<evidence type="ECO:0000256" key="8">
    <source>
        <dbReference type="PIRSR" id="PIRSR628651-51"/>
    </source>
</evidence>